<evidence type="ECO:0000256" key="1">
    <source>
        <dbReference type="SAM" id="MobiDB-lite"/>
    </source>
</evidence>
<name>A0A4S4L0Q8_9AGAM</name>
<sequence>MLRVIGLSSTFAFFATALASLAASPDELIIQNDDPLIFFHGRWDSSPGTWWAGTGFKLNVQNLTAMTLNLGTHTSAPLASVGVSLNYGPFVTVNVSSGSNVLPLDSIGLSGSSEGNTVVRINSWNWEQNRVNLESIALNSGAELLPYTPSNLAFQFIGDSLSAGQYLPQGVDQAWTFLTGEAFKAEHLINAQPGIALTDIVSYENQHGMSFQFFQTEDSGYSTSPDHDYTTPWNFSRDIPVPDVVVIYLGANDNGQNVPADEFVQTYLTFLANLRTIYVDQPILIFTPWGWPQPDGTVGYYYQGSYQEVVNSRHSSGDQNTFLVDTTGWVSYEDVCIFPSPLVSCTNTACFWLLFPQIFPDNLHPTIAGHQKIAGLFETWFQRVRELERKFGKTPRRSGKESDRQHICAVMGRPDVKLTPEEAQKILSVTTNLDMPGLMELSLTFAIFKTFAIPSISEILAKSQQLGTPKNVSKRFADTGILISTWLNCPCVDVSRIDLKPEEVDPRGAIAIARVNWLHSRWPTIRWAKAYGWRELLPIEQEAYFVYWKEIGERMNIKDIPETMQELYEWAENYEELNMVPAASNYEVGINTLNDIVRTTTEMFGLRDFVHKMIISLLQDRVRNAFMFAQGLGGPPFSEPAPFIRCLPRITPHLYTQIDIPADELKKDLPRQHPMRSGKEPWYKPERAGLGLLVQAALLKVGMLEEEFVPGMKYKSDGYRLEELTNIFLVRRLPNLRCFFLRLNMRFQFILLLGSIHAVGSQQIYDIWATTWNRDQLFTYTNLYPNPINFVSPGPIGSADIVVDDGSTYQSIWGFGASLTDSSAQLLANLKVEQFSGLKILRTTGVSLVIPFHVKLEVSLCVNESVLIVDFIATDGANAAGLSYLRVPLGASDFSADLYSYDDTNSDTSFNNFNINAAPSSVFEIIKDIQSINNLLRVHILPWSPPGWMKTSGTMDGGNFKSQYLNANYLLKCVQGFSSNGITPYAVGIQNEPENSNPTYPTALLPVSQEAQIGTALRTLLNNNGFSGVKIIGYEHNWDDAANYPVQLMQQAENAFAGVSFHCYAGSVDEQNDFHTQYPQKEIYFTECSGTIGSDWWSDIKWYMDNLFIGAITYNAHAGLMWNFALDGSGYSMAQASKAILPKDVGGPWGKRIGVSVGGSIGWGLIVGAYVTERLSSTDWNRYSLVVLNWADNSTGTWNPQAIRTTIEFRGMQATYTFPVGVTTLWWYAPVTSATAQNTTQNVDYADDQFVAETNGGPVKQPEGGYLDFHNGRRA</sequence>
<comment type="caution">
    <text evidence="5">The sequence shown here is derived from an EMBL/GenBank/DDBJ whole genome shotgun (WGS) entry which is preliminary data.</text>
</comment>
<dbReference type="EMBL" id="SGPK01000308">
    <property type="protein sequence ID" value="THH04832.1"/>
    <property type="molecule type" value="Genomic_DNA"/>
</dbReference>
<keyword evidence="6" id="KW-1185">Reference proteome</keyword>
<dbReference type="SUPFAM" id="SSF52266">
    <property type="entry name" value="SGNH hydrolase"/>
    <property type="match status" value="1"/>
</dbReference>
<evidence type="ECO:0000256" key="2">
    <source>
        <dbReference type="SAM" id="SignalP"/>
    </source>
</evidence>
<dbReference type="Gene3D" id="3.20.20.80">
    <property type="entry name" value="Glycosidases"/>
    <property type="match status" value="1"/>
</dbReference>
<dbReference type="InterPro" id="IPR033453">
    <property type="entry name" value="Glyco_hydro_30_TIM-barrel"/>
</dbReference>
<evidence type="ECO:0000259" key="3">
    <source>
        <dbReference type="Pfam" id="PF02055"/>
    </source>
</evidence>
<dbReference type="PANTHER" id="PTHR36124:SF1">
    <property type="entry name" value="ER-BOUND OXYGENASE MPAB_MPAB'_RUBBER OXYGENASE CATALYTIC DOMAIN-CONTAINING PROTEIN"/>
    <property type="match status" value="1"/>
</dbReference>
<dbReference type="Proteomes" id="UP000308199">
    <property type="component" value="Unassembled WGS sequence"/>
</dbReference>
<dbReference type="InterPro" id="IPR046366">
    <property type="entry name" value="MPAB"/>
</dbReference>
<evidence type="ECO:0008006" key="7">
    <source>
        <dbReference type="Google" id="ProtNLM"/>
    </source>
</evidence>
<evidence type="ECO:0000259" key="4">
    <source>
        <dbReference type="Pfam" id="PF13472"/>
    </source>
</evidence>
<dbReference type="InterPro" id="IPR013830">
    <property type="entry name" value="SGNH_hydro"/>
</dbReference>
<dbReference type="InterPro" id="IPR036514">
    <property type="entry name" value="SGNH_hydro_sf"/>
</dbReference>
<dbReference type="Pfam" id="PF13472">
    <property type="entry name" value="Lipase_GDSL_2"/>
    <property type="match status" value="1"/>
</dbReference>
<dbReference type="AlphaFoldDB" id="A0A4S4L0Q8"/>
<feature type="signal peptide" evidence="2">
    <location>
        <begin position="1"/>
        <end position="19"/>
    </location>
</feature>
<dbReference type="InterPro" id="IPR017853">
    <property type="entry name" value="GH"/>
</dbReference>
<feature type="chain" id="PRO_5020375154" description="Glycosyl hydrolase family 30 TIM-barrel domain-containing protein" evidence="2">
    <location>
        <begin position="20"/>
        <end position="1275"/>
    </location>
</feature>
<dbReference type="OrthoDB" id="2160638at2759"/>
<feature type="region of interest" description="Disordered" evidence="1">
    <location>
        <begin position="1254"/>
        <end position="1275"/>
    </location>
</feature>
<gene>
    <name evidence="5" type="ORF">EW145_g5236</name>
</gene>
<evidence type="ECO:0000313" key="5">
    <source>
        <dbReference type="EMBL" id="THH04832.1"/>
    </source>
</evidence>
<dbReference type="SUPFAM" id="SSF51445">
    <property type="entry name" value="(Trans)glycosidases"/>
    <property type="match status" value="1"/>
</dbReference>
<accession>A0A4S4L0Q8</accession>
<keyword evidence="2" id="KW-0732">Signal</keyword>
<protein>
    <recommendedName>
        <fullName evidence="7">Glycosyl hydrolase family 30 TIM-barrel domain-containing protein</fullName>
    </recommendedName>
</protein>
<feature type="domain" description="SGNH hydrolase-type esterase" evidence="4">
    <location>
        <begin position="156"/>
        <end position="371"/>
    </location>
</feature>
<proteinExistence type="predicted"/>
<dbReference type="Gene3D" id="3.40.50.1110">
    <property type="entry name" value="SGNH hydrolase"/>
    <property type="match status" value="1"/>
</dbReference>
<evidence type="ECO:0000313" key="6">
    <source>
        <dbReference type="Proteomes" id="UP000308199"/>
    </source>
</evidence>
<dbReference type="GO" id="GO:0016491">
    <property type="term" value="F:oxidoreductase activity"/>
    <property type="evidence" value="ECO:0007669"/>
    <property type="project" value="InterPro"/>
</dbReference>
<feature type="domain" description="Glycosyl hydrolase family 30 TIM-barrel" evidence="3">
    <location>
        <begin position="880"/>
        <end position="1095"/>
    </location>
</feature>
<dbReference type="Pfam" id="PF02055">
    <property type="entry name" value="Glyco_hydro_30"/>
    <property type="match status" value="1"/>
</dbReference>
<reference evidence="5 6" key="1">
    <citation type="submission" date="2019-02" db="EMBL/GenBank/DDBJ databases">
        <title>Genome sequencing of the rare red list fungi Phellinidium pouzarii.</title>
        <authorList>
            <person name="Buettner E."/>
            <person name="Kellner H."/>
        </authorList>
    </citation>
    <scope>NUCLEOTIDE SEQUENCE [LARGE SCALE GENOMIC DNA]</scope>
    <source>
        <strain evidence="5 6">DSM 108285</strain>
    </source>
</reference>
<organism evidence="5 6">
    <name type="scientific">Phellinidium pouzarii</name>
    <dbReference type="NCBI Taxonomy" id="167371"/>
    <lineage>
        <taxon>Eukaryota</taxon>
        <taxon>Fungi</taxon>
        <taxon>Dikarya</taxon>
        <taxon>Basidiomycota</taxon>
        <taxon>Agaricomycotina</taxon>
        <taxon>Agaricomycetes</taxon>
        <taxon>Hymenochaetales</taxon>
        <taxon>Hymenochaetaceae</taxon>
        <taxon>Phellinidium</taxon>
    </lineage>
</organism>
<dbReference type="PANTHER" id="PTHR36124">
    <property type="match status" value="1"/>
</dbReference>